<dbReference type="Proteomes" id="UP001595715">
    <property type="component" value="Unassembled WGS sequence"/>
</dbReference>
<feature type="chain" id="PRO_5047539247" description="DUF5666 domain-containing protein" evidence="1">
    <location>
        <begin position="28"/>
        <end position="303"/>
    </location>
</feature>
<proteinExistence type="predicted"/>
<comment type="caution">
    <text evidence="2">The sequence shown here is derived from an EMBL/GenBank/DDBJ whole genome shotgun (WGS) entry which is preliminary data.</text>
</comment>
<reference evidence="3" key="1">
    <citation type="journal article" date="2019" name="Int. J. Syst. Evol. Microbiol.">
        <title>The Global Catalogue of Microorganisms (GCM) 10K type strain sequencing project: providing services to taxonomists for standard genome sequencing and annotation.</title>
        <authorList>
            <consortium name="The Broad Institute Genomics Platform"/>
            <consortium name="The Broad Institute Genome Sequencing Center for Infectious Disease"/>
            <person name="Wu L."/>
            <person name="Ma J."/>
        </authorList>
    </citation>
    <scope>NUCLEOTIDE SEQUENCE [LARGE SCALE GENOMIC DNA]</scope>
    <source>
        <strain evidence="3">IBRC-M 10987</strain>
    </source>
</reference>
<gene>
    <name evidence="2" type="ORF">ACFOZ8_17795</name>
</gene>
<sequence length="303" mass="31917">MKKKWMIGTGIGIGAVMLLASGLSASAGTSGYEAYKDALKQSGSITSIAGAASFQLTDNGATLFSASTTFKGDKANGAGSASVQMTNGKESKSMNVYHQGGQTVLKKGDSEIYQVIEDDGEESGDKVAREEHAMHGKHAELAENVIDTLVGQLRNQVTLTEGKDGGKQVALHLNSAQIPAPVQAIGSFLATAAAEHHDEMNEANRETGTAHELDVELPELVDDVRVTAINLDAGIDKDNYLTGQTAEIVVSGKDASGKSHELKVELALDVTDREQVVPDTVDLTGKQVETVQPDDAEHHGHGW</sequence>
<name>A0ABV8K639_9BACL</name>
<dbReference type="RefSeq" id="WP_377720115.1">
    <property type="nucleotide sequence ID" value="NZ_JBHSAM010000028.1"/>
</dbReference>
<keyword evidence="1" id="KW-0732">Signal</keyword>
<accession>A0ABV8K639</accession>
<evidence type="ECO:0000256" key="1">
    <source>
        <dbReference type="SAM" id="SignalP"/>
    </source>
</evidence>
<keyword evidence="3" id="KW-1185">Reference proteome</keyword>
<evidence type="ECO:0008006" key="4">
    <source>
        <dbReference type="Google" id="ProtNLM"/>
    </source>
</evidence>
<evidence type="ECO:0000313" key="3">
    <source>
        <dbReference type="Proteomes" id="UP001595715"/>
    </source>
</evidence>
<feature type="signal peptide" evidence="1">
    <location>
        <begin position="1"/>
        <end position="27"/>
    </location>
</feature>
<dbReference type="EMBL" id="JBHSAM010000028">
    <property type="protein sequence ID" value="MFC4101500.1"/>
    <property type="molecule type" value="Genomic_DNA"/>
</dbReference>
<protein>
    <recommendedName>
        <fullName evidence="4">DUF5666 domain-containing protein</fullName>
    </recommendedName>
</protein>
<evidence type="ECO:0000313" key="2">
    <source>
        <dbReference type="EMBL" id="MFC4101500.1"/>
    </source>
</evidence>
<organism evidence="2 3">
    <name type="scientific">Paenibacillus xanthanilyticus</name>
    <dbReference type="NCBI Taxonomy" id="1783531"/>
    <lineage>
        <taxon>Bacteria</taxon>
        <taxon>Bacillati</taxon>
        <taxon>Bacillota</taxon>
        <taxon>Bacilli</taxon>
        <taxon>Bacillales</taxon>
        <taxon>Paenibacillaceae</taxon>
        <taxon>Paenibacillus</taxon>
    </lineage>
</organism>